<sequence length="413" mass="47059">MSKSPEELCQERLKRVKDAVALKVPDRVPVTAFFAYFAASYSGITYEEYTYDPEKMLKAAIKVHEDFEPDLADIPSIYYLGPTLDAVGFKQLRWPGRHLSANKPYQFVEGEYMKADEYGHFLDDPTDWLIRKYWPRICTEFEPFSQIAPLKYSFTYFNMGSLAPFGTPGLQQALSALKNVGEAALQALNYTVKFSEEMGKRGFPLSLGGLTQAPYDTLGDYFRGTRGIMMDMYRRPDELLKALDKLTPWMIEQGVNAGKQSGNPFIFIPLHKGSDKFMNQRQFETFYWPTLKELMLGLIKEGMTPIVFVEADHTSRLETMKDVPPGKVVYHMENTDMFKAKEILGDRVCLKGNVPVSLLCLGTPDEIKDYCKKLIDVVGKDGGFILDSSVNVEEAKVENVRAMFDFTKEYGRY</sequence>
<reference evidence="2" key="2">
    <citation type="submission" date="2020-01" db="EMBL/GenBank/DDBJ databases">
        <authorList>
            <person name="Hornung B."/>
        </authorList>
    </citation>
    <scope>NUCLEOTIDE SEQUENCE</scope>
    <source>
        <strain evidence="2">PacBioINE</strain>
    </source>
</reference>
<feature type="domain" description="Uroporphyrinogen decarboxylase (URO-D)" evidence="1">
    <location>
        <begin position="205"/>
        <end position="410"/>
    </location>
</feature>
<organism evidence="2">
    <name type="scientific">Acididesulfobacillus acetoxydans</name>
    <dbReference type="NCBI Taxonomy" id="1561005"/>
    <lineage>
        <taxon>Bacteria</taxon>
        <taxon>Bacillati</taxon>
        <taxon>Bacillota</taxon>
        <taxon>Clostridia</taxon>
        <taxon>Eubacteriales</taxon>
        <taxon>Peptococcaceae</taxon>
        <taxon>Acididesulfobacillus</taxon>
    </lineage>
</organism>
<reference evidence="3" key="1">
    <citation type="submission" date="2014-11" db="EMBL/GenBank/DDBJ databases">
        <authorList>
            <person name="Hornung B.V."/>
        </authorList>
    </citation>
    <scope>NUCLEOTIDE SEQUENCE</scope>
    <source>
        <strain evidence="3">INE</strain>
    </source>
</reference>
<dbReference type="PANTHER" id="PTHR47099:SF1">
    <property type="entry name" value="METHYLCOBAMIDE:COM METHYLTRANSFERASE MTBA"/>
    <property type="match status" value="1"/>
</dbReference>
<dbReference type="PANTHER" id="PTHR47099">
    <property type="entry name" value="METHYLCOBAMIDE:COM METHYLTRANSFERASE MTBA"/>
    <property type="match status" value="1"/>
</dbReference>
<dbReference type="AlphaFoldDB" id="A0A8S0WF84"/>
<dbReference type="EMBL" id="LR746496">
    <property type="protein sequence ID" value="CAA7600772.1"/>
    <property type="molecule type" value="Genomic_DNA"/>
</dbReference>
<protein>
    <submittedName>
        <fullName evidence="2">Uroporphyrinogen decarboxylase</fullName>
    </submittedName>
    <submittedName>
        <fullName evidence="3">Uroporphyrinogen-III decarboxylase</fullName>
        <ecNumber evidence="2 3">4.1.1.37</ecNumber>
    </submittedName>
</protein>
<dbReference type="InterPro" id="IPR038071">
    <property type="entry name" value="UROD/MetE-like_sf"/>
</dbReference>
<dbReference type="GO" id="GO:0004853">
    <property type="term" value="F:uroporphyrinogen decarboxylase activity"/>
    <property type="evidence" value="ECO:0007669"/>
    <property type="project" value="UniProtKB-EC"/>
</dbReference>
<dbReference type="Gene3D" id="3.20.20.210">
    <property type="match status" value="1"/>
</dbReference>
<dbReference type="RefSeq" id="WP_240984391.1">
    <property type="nucleotide sequence ID" value="NZ_CDGJ01000085.1"/>
</dbReference>
<dbReference type="InterPro" id="IPR000257">
    <property type="entry name" value="Uroporphyrinogen_deCOase"/>
</dbReference>
<evidence type="ECO:0000313" key="2">
    <source>
        <dbReference type="EMBL" id="CAA7600772.1"/>
    </source>
</evidence>
<dbReference type="KEGG" id="aacx:DEACI_1425"/>
<dbReference type="GO" id="GO:0006779">
    <property type="term" value="P:porphyrin-containing compound biosynthetic process"/>
    <property type="evidence" value="ECO:0007669"/>
    <property type="project" value="InterPro"/>
</dbReference>
<dbReference type="InterPro" id="IPR052024">
    <property type="entry name" value="Methanogen_methyltrans"/>
</dbReference>
<keyword evidence="2" id="KW-0456">Lyase</keyword>
<accession>A0A8S0WF84</accession>
<dbReference type="SUPFAM" id="SSF51726">
    <property type="entry name" value="UROD/MetE-like"/>
    <property type="match status" value="1"/>
</dbReference>
<gene>
    <name evidence="2" type="ORF">DEACI_1425</name>
    <name evidence="3" type="ORF">DEACI_3099</name>
</gene>
<dbReference type="Proteomes" id="UP000836597">
    <property type="component" value="Chromosome"/>
</dbReference>
<dbReference type="EMBL" id="CDGJ01000085">
    <property type="protein sequence ID" value="CEJ08620.1"/>
    <property type="molecule type" value="Genomic_DNA"/>
</dbReference>
<name>A0A8S0WF84_9FIRM</name>
<dbReference type="EC" id="4.1.1.37" evidence="2 3"/>
<proteinExistence type="predicted"/>
<evidence type="ECO:0000313" key="4">
    <source>
        <dbReference type="Proteomes" id="UP001071230"/>
    </source>
</evidence>
<dbReference type="Proteomes" id="UP001071230">
    <property type="component" value="Unassembled WGS sequence"/>
</dbReference>
<evidence type="ECO:0000259" key="1">
    <source>
        <dbReference type="Pfam" id="PF01208"/>
    </source>
</evidence>
<evidence type="ECO:0000313" key="3">
    <source>
        <dbReference type="EMBL" id="CEJ08620.1"/>
    </source>
</evidence>
<dbReference type="Pfam" id="PF01208">
    <property type="entry name" value="URO-D"/>
    <property type="match status" value="1"/>
</dbReference>
<keyword evidence="4" id="KW-1185">Reference proteome</keyword>